<dbReference type="Pfam" id="PF14441">
    <property type="entry name" value="OTT_1508_deam"/>
    <property type="match status" value="1"/>
</dbReference>
<keyword evidence="1" id="KW-0479">Metal-binding</keyword>
<feature type="domain" description="MYND-type" evidence="5">
    <location>
        <begin position="607"/>
        <end position="642"/>
    </location>
</feature>
<evidence type="ECO:0000256" key="3">
    <source>
        <dbReference type="ARBA" id="ARBA00022833"/>
    </source>
</evidence>
<evidence type="ECO:0000256" key="1">
    <source>
        <dbReference type="ARBA" id="ARBA00022723"/>
    </source>
</evidence>
<evidence type="ECO:0000313" key="7">
    <source>
        <dbReference type="Proteomes" id="UP001305414"/>
    </source>
</evidence>
<evidence type="ECO:0000256" key="4">
    <source>
        <dbReference type="PROSITE-ProRule" id="PRU00134"/>
    </source>
</evidence>
<accession>A0AAN7Z1H4</accession>
<reference evidence="6 7" key="1">
    <citation type="submission" date="2023-10" db="EMBL/GenBank/DDBJ databases">
        <title>Draft genome sequence of Xylaria bambusicola isolate GMP-LS, the root and basal stem rot pathogen of sugarcane in Indonesia.</title>
        <authorList>
            <person name="Selvaraj P."/>
            <person name="Muralishankar V."/>
            <person name="Muruganantham S."/>
            <person name="Sp S."/>
            <person name="Haryani S."/>
            <person name="Lau K.J.X."/>
            <person name="Naqvi N.I."/>
        </authorList>
    </citation>
    <scope>NUCLEOTIDE SEQUENCE [LARGE SCALE GENOMIC DNA]</scope>
    <source>
        <strain evidence="6">GMP-LS</strain>
    </source>
</reference>
<evidence type="ECO:0000256" key="2">
    <source>
        <dbReference type="ARBA" id="ARBA00022771"/>
    </source>
</evidence>
<keyword evidence="3" id="KW-0862">Zinc</keyword>
<dbReference type="SUPFAM" id="SSF144232">
    <property type="entry name" value="HIT/MYND zinc finger-like"/>
    <property type="match status" value="1"/>
</dbReference>
<proteinExistence type="predicted"/>
<evidence type="ECO:0000313" key="6">
    <source>
        <dbReference type="EMBL" id="KAK5633590.1"/>
    </source>
</evidence>
<evidence type="ECO:0000259" key="5">
    <source>
        <dbReference type="PROSITE" id="PS50865"/>
    </source>
</evidence>
<gene>
    <name evidence="6" type="ORF">RRF57_009304</name>
</gene>
<organism evidence="6 7">
    <name type="scientific">Xylaria bambusicola</name>
    <dbReference type="NCBI Taxonomy" id="326684"/>
    <lineage>
        <taxon>Eukaryota</taxon>
        <taxon>Fungi</taxon>
        <taxon>Dikarya</taxon>
        <taxon>Ascomycota</taxon>
        <taxon>Pezizomycotina</taxon>
        <taxon>Sordariomycetes</taxon>
        <taxon>Xylariomycetidae</taxon>
        <taxon>Xylariales</taxon>
        <taxon>Xylariaceae</taxon>
        <taxon>Xylaria</taxon>
    </lineage>
</organism>
<dbReference type="Gene3D" id="6.10.140.2220">
    <property type="match status" value="1"/>
</dbReference>
<keyword evidence="7" id="KW-1185">Reference proteome</keyword>
<dbReference type="GO" id="GO:0008270">
    <property type="term" value="F:zinc ion binding"/>
    <property type="evidence" value="ECO:0007669"/>
    <property type="project" value="UniProtKB-KW"/>
</dbReference>
<dbReference type="InterPro" id="IPR002893">
    <property type="entry name" value="Znf_MYND"/>
</dbReference>
<keyword evidence="2 4" id="KW-0863">Zinc-finger</keyword>
<comment type="caution">
    <text evidence="6">The sequence shown here is derived from an EMBL/GenBank/DDBJ whole genome shotgun (WGS) entry which is preliminary data.</text>
</comment>
<dbReference type="AlphaFoldDB" id="A0AAN7Z1H4"/>
<dbReference type="InterPro" id="IPR027796">
    <property type="entry name" value="OTT_1508_deam-like"/>
</dbReference>
<dbReference type="Proteomes" id="UP001305414">
    <property type="component" value="Unassembled WGS sequence"/>
</dbReference>
<sequence length="1057" mass="121446">MEEHFKLQAEVSDAVNLLSLILNRGPDQENHDNELQARGSLPPEHLATDIDEVEFETLPTSMDPKGEYIKRKTLDRLAEMLARFKTAKGSRSRKNSTAKHVTSVVMVEDLTAKALRVFCAKNEGLDHTDNHFLHRLETLLRQVATSDTENDQTQQHNRIFELIYEHQQPRVLYYTEIIRKELRSKGDKQDSGSTQRLTAHNVQRCPRAEINNWSDNNGLVFRFNRDYDQERPESDEGVGCSSEKNDENMPVQGISHQIIHTLNNMPIQLPWDSMQLLLEKVHGIILNPRHRPVLKLLLKQAVQGDGRSFDRAWDALLYLTRIYDAAVAFASFAKLEDIRNLKLQAIPVPTAFTPQIMNMRNPIESLKFMGHNSLKRPWQNFFQEKEKVELFSQQQRQRKIVHGEVQLIHYVENLVSINGRDALKIFPYLGCSKKCCFFCEAFRAVYGIFQARGTHHTLFPLWTLPATIPQPSLHIIRQFSDYLKRFLSLLLLSSHPPPKKDLLRQSSAALSTAQAIQRDPATYSTRPQELRKMMVPFGISATEFSVEFFPLPHSPGHAQVIGGSGTATTMSIEDAEITKINHDRKAFMLEQINEMPHGIQHAGRRSCRRCGNSAAYRCSACRTSYCSNICQKRDWKTHVFICRVASRPNDVDFLNLTIRNIKQNMISENIERTYAGIHYLLADDHLCTTFGFKNCATDIELADLVCLYSTVLARTRSANQNLQWKLDLGALGDFLKDFCQIERRVAEITGKAECSCVTWFLARYILEEKFPIPGIETEPYRIWDTAVSYAVQSLQLTARVENGPMFNKSESDVFNLYVAIQPYVLRFPDVRSSLWIKFGFCYCRTFDQRQNLATNYWNLLEASTFDEIVSAYQTGTLLDLMRRHGISTAPGVQEIQPVEDADSEHGIFRLMVGVEHALAGNFCNCFKYHASWHCHSYFETHLDREADGNFGFHMTSTWERWQLLNFYKYVFALPEFDPRKMAKAREDVDTKGLEKYLDTLVPEAKRKLTDRYRFNPLFPRFDSRVRAVTQDGQGVPSWHRGCGCKIHDVFGPPGLSS</sequence>
<dbReference type="Pfam" id="PF01753">
    <property type="entry name" value="zf-MYND"/>
    <property type="match status" value="1"/>
</dbReference>
<dbReference type="EMBL" id="JAWHQM010000034">
    <property type="protein sequence ID" value="KAK5633590.1"/>
    <property type="molecule type" value="Genomic_DNA"/>
</dbReference>
<protein>
    <recommendedName>
        <fullName evidence="5">MYND-type domain-containing protein</fullName>
    </recommendedName>
</protein>
<dbReference type="PROSITE" id="PS50865">
    <property type="entry name" value="ZF_MYND_2"/>
    <property type="match status" value="1"/>
</dbReference>
<name>A0AAN7Z1H4_9PEZI</name>